<reference evidence="1 2" key="1">
    <citation type="submission" date="2024-02" db="EMBL/GenBank/DDBJ databases">
        <title>Lysinimicrobium sediminis NBRC 112286.</title>
        <authorList>
            <person name="Ichikawa N."/>
            <person name="Katano-Makiyama Y."/>
            <person name="Hidaka K."/>
        </authorList>
    </citation>
    <scope>NUCLEOTIDE SEQUENCE [LARGE SCALE GENOMIC DNA]</scope>
    <source>
        <strain evidence="1 2">NBRC 112286</strain>
    </source>
</reference>
<dbReference type="Proteomes" id="UP001426770">
    <property type="component" value="Unassembled WGS sequence"/>
</dbReference>
<comment type="caution">
    <text evidence="1">The sequence shown here is derived from an EMBL/GenBank/DDBJ whole genome shotgun (WGS) entry which is preliminary data.</text>
</comment>
<organism evidence="1 2">
    <name type="scientific">Demequina sediminis</name>
    <dbReference type="NCBI Taxonomy" id="1930058"/>
    <lineage>
        <taxon>Bacteria</taxon>
        <taxon>Bacillati</taxon>
        <taxon>Actinomycetota</taxon>
        <taxon>Actinomycetes</taxon>
        <taxon>Micrococcales</taxon>
        <taxon>Demequinaceae</taxon>
        <taxon>Demequina</taxon>
    </lineage>
</organism>
<keyword evidence="2" id="KW-1185">Reference proteome</keyword>
<dbReference type="EMBL" id="BAABRR010000002">
    <property type="protein sequence ID" value="GAA5518224.1"/>
    <property type="molecule type" value="Genomic_DNA"/>
</dbReference>
<evidence type="ECO:0000313" key="2">
    <source>
        <dbReference type="Proteomes" id="UP001426770"/>
    </source>
</evidence>
<protein>
    <recommendedName>
        <fullName evidence="3">PqqD family protein</fullName>
    </recommendedName>
</protein>
<dbReference type="RefSeq" id="WP_286214126.1">
    <property type="nucleotide sequence ID" value="NZ_AP027736.1"/>
</dbReference>
<dbReference type="InterPro" id="IPR008792">
    <property type="entry name" value="PQQD"/>
</dbReference>
<evidence type="ECO:0008006" key="3">
    <source>
        <dbReference type="Google" id="ProtNLM"/>
    </source>
</evidence>
<accession>A0ABP9WEV3</accession>
<evidence type="ECO:0000313" key="1">
    <source>
        <dbReference type="EMBL" id="GAA5518224.1"/>
    </source>
</evidence>
<dbReference type="Pfam" id="PF05402">
    <property type="entry name" value="PqqD"/>
    <property type="match status" value="1"/>
</dbReference>
<dbReference type="Gene3D" id="1.10.10.1150">
    <property type="entry name" value="Coenzyme PQQ synthesis protein D (PqqD)"/>
    <property type="match status" value="1"/>
</dbReference>
<proteinExistence type="predicted"/>
<name>A0ABP9WEV3_9MICO</name>
<dbReference type="InterPro" id="IPR041881">
    <property type="entry name" value="PqqD_sf"/>
</dbReference>
<sequence>MTEPTPLTRTEGLAEVASETRATVLNLPRLEEQQVPYIFEGTALEIWVRIDGTLSEAAIVAELVEAYDVPAEQIMPEVRAFVAQLLELGLVVGEA</sequence>
<gene>
    <name evidence="1" type="ORF">Lsed01_00646</name>
</gene>